<protein>
    <submittedName>
        <fullName evidence="2">PRR26 isoform 1</fullName>
    </submittedName>
</protein>
<feature type="region of interest" description="Disordered" evidence="1">
    <location>
        <begin position="77"/>
        <end position="104"/>
    </location>
</feature>
<name>A0A2J8J3X9_PANTR</name>
<comment type="caution">
    <text evidence="2">The sequence shown here is derived from an EMBL/GenBank/DDBJ whole genome shotgun (WGS) entry which is preliminary data.</text>
</comment>
<feature type="compositionally biased region" description="Basic and acidic residues" evidence="1">
    <location>
        <begin position="1"/>
        <end position="16"/>
    </location>
</feature>
<sequence length="198" mass="21917">MESSRWDKDPPGERRPQQSQHWRSWGVGGAGEATRGGLFPVPFPSGDSWPEVTQHRMRFQGQGPWSPGLWTMPAHSHCKPQTGAVDNASPRQPHAPDQHEKNTGRQHLHLWSLACPPWLHSIPHIKGTILSEALSGFLVSDRRTKTVAGLRWLWLRKEATPTASRTTLSSSLAPRGRGVNTLGRGGCTLMVLSSDLFD</sequence>
<proteinExistence type="predicted"/>
<gene>
    <name evidence="2" type="ORF">CK820_G0050824</name>
</gene>
<accession>A0A2J8J3X9</accession>
<evidence type="ECO:0000313" key="3">
    <source>
        <dbReference type="Proteomes" id="UP000236370"/>
    </source>
</evidence>
<feature type="region of interest" description="Disordered" evidence="1">
    <location>
        <begin position="1"/>
        <end position="41"/>
    </location>
</feature>
<dbReference type="AlphaFoldDB" id="A0A2J8J3X9"/>
<organism evidence="2 3">
    <name type="scientific">Pan troglodytes</name>
    <name type="common">Chimpanzee</name>
    <dbReference type="NCBI Taxonomy" id="9598"/>
    <lineage>
        <taxon>Eukaryota</taxon>
        <taxon>Metazoa</taxon>
        <taxon>Chordata</taxon>
        <taxon>Craniata</taxon>
        <taxon>Vertebrata</taxon>
        <taxon>Euteleostomi</taxon>
        <taxon>Mammalia</taxon>
        <taxon>Eutheria</taxon>
        <taxon>Euarchontoglires</taxon>
        <taxon>Primates</taxon>
        <taxon>Haplorrhini</taxon>
        <taxon>Catarrhini</taxon>
        <taxon>Hominidae</taxon>
        <taxon>Pan</taxon>
    </lineage>
</organism>
<feature type="compositionally biased region" description="Basic and acidic residues" evidence="1">
    <location>
        <begin position="94"/>
        <end position="103"/>
    </location>
</feature>
<evidence type="ECO:0000256" key="1">
    <source>
        <dbReference type="SAM" id="MobiDB-lite"/>
    </source>
</evidence>
<evidence type="ECO:0000313" key="2">
    <source>
        <dbReference type="EMBL" id="PNI17476.1"/>
    </source>
</evidence>
<dbReference type="EMBL" id="NBAG03000523">
    <property type="protein sequence ID" value="PNI17476.1"/>
    <property type="molecule type" value="Genomic_DNA"/>
</dbReference>
<dbReference type="Proteomes" id="UP000236370">
    <property type="component" value="Unassembled WGS sequence"/>
</dbReference>
<reference evidence="2 3" key="1">
    <citation type="submission" date="2017-12" db="EMBL/GenBank/DDBJ databases">
        <title>High-resolution comparative analysis of great ape genomes.</title>
        <authorList>
            <person name="Pollen A."/>
            <person name="Hastie A."/>
            <person name="Hormozdiari F."/>
            <person name="Dougherty M."/>
            <person name="Liu R."/>
            <person name="Chaisson M."/>
            <person name="Hoppe E."/>
            <person name="Hill C."/>
            <person name="Pang A."/>
            <person name="Hillier L."/>
            <person name="Baker C."/>
            <person name="Armstrong J."/>
            <person name="Shendure J."/>
            <person name="Paten B."/>
            <person name="Wilson R."/>
            <person name="Chao H."/>
            <person name="Schneider V."/>
            <person name="Ventura M."/>
            <person name="Kronenberg Z."/>
            <person name="Murali S."/>
            <person name="Gordon D."/>
            <person name="Cantsilieris S."/>
            <person name="Munson K."/>
            <person name="Nelson B."/>
            <person name="Raja A."/>
            <person name="Underwood J."/>
            <person name="Diekhans M."/>
            <person name="Fiddes I."/>
            <person name="Haussler D."/>
            <person name="Eichler E."/>
        </authorList>
    </citation>
    <scope>NUCLEOTIDE SEQUENCE [LARGE SCALE GENOMIC DNA]</scope>
    <source>
        <strain evidence="2">Yerkes chimp pedigree #C0471</strain>
    </source>
</reference>